<keyword evidence="3" id="KW-1185">Reference proteome</keyword>
<gene>
    <name evidence="2" type="ORF">JCM18694_23850</name>
</gene>
<dbReference type="Proteomes" id="UP000396862">
    <property type="component" value="Unassembled WGS sequence"/>
</dbReference>
<dbReference type="InterPro" id="IPR004027">
    <property type="entry name" value="SEC_C_motif"/>
</dbReference>
<name>A0ABQ0ZMW9_9BACT</name>
<proteinExistence type="predicted"/>
<dbReference type="Gene3D" id="3.10.450.50">
    <property type="match status" value="1"/>
</dbReference>
<dbReference type="PANTHER" id="PTHR33747">
    <property type="entry name" value="UPF0225 PROTEIN SCO1677"/>
    <property type="match status" value="1"/>
</dbReference>
<protein>
    <recommendedName>
        <fullName evidence="4">SEC-C motif-containing protein</fullName>
    </recommendedName>
</protein>
<dbReference type="PANTHER" id="PTHR33747:SF1">
    <property type="entry name" value="ADENYLATE CYCLASE-ASSOCIATED CAP C-TERMINAL DOMAIN-CONTAINING PROTEIN"/>
    <property type="match status" value="1"/>
</dbReference>
<feature type="region of interest" description="Disordered" evidence="1">
    <location>
        <begin position="1"/>
        <end position="24"/>
    </location>
</feature>
<evidence type="ECO:0008006" key="4">
    <source>
        <dbReference type="Google" id="ProtNLM"/>
    </source>
</evidence>
<evidence type="ECO:0000313" key="2">
    <source>
        <dbReference type="EMBL" id="GET22139.1"/>
    </source>
</evidence>
<dbReference type="EMBL" id="BLAU01000001">
    <property type="protein sequence ID" value="GET22139.1"/>
    <property type="molecule type" value="Genomic_DNA"/>
</dbReference>
<evidence type="ECO:0000256" key="1">
    <source>
        <dbReference type="SAM" id="MobiDB-lite"/>
    </source>
</evidence>
<comment type="caution">
    <text evidence="2">The sequence shown here is derived from an EMBL/GenBank/DDBJ whole genome shotgun (WGS) entry which is preliminary data.</text>
</comment>
<reference evidence="2 3" key="1">
    <citation type="submission" date="2019-10" db="EMBL/GenBank/DDBJ databases">
        <title>Prolixibacter strains distinguished by the presence of nitrate reductase genes were adept at nitrate-dependent anaerobic corrosion of metallic iron and carbon steel.</title>
        <authorList>
            <person name="Iino T."/>
            <person name="Shono N."/>
            <person name="Ito K."/>
            <person name="Nakamura R."/>
            <person name="Sueoka K."/>
            <person name="Harayama S."/>
            <person name="Ohkuma M."/>
        </authorList>
    </citation>
    <scope>NUCLEOTIDE SEQUENCE [LARGE SCALE GENOMIC DNA]</scope>
    <source>
        <strain evidence="2 3">MIC1-1</strain>
    </source>
</reference>
<sequence>MLTWVGLKNQQNEDRNQSPNVRSTQRISILESKNNAQLVSSNIKEGNMTSIFIDTFTYRWKDNGDSYYFGRTANNDIPQFGHNEKLYFLNEFITSLLIHDKILIKLDSIEELELLIGIENVLKLFTDDALQIIDDGGTLVGFLVNRKGNNMLMNFSNCSGLQIEAIEQRLDKKYKGKILHRKLQPLLLNVEKKKIDIDGAWTGSLIEEELYYDLNNKNLTKLLSLRAEDIVNIPDSDILSFMRLCYLNKSLIYQHDVNADFLLTEGFTSKLLANKLSPIFEKNTEPDKLFNKIISDKGIPDLASLILDEVIKFEHIIELRNSIDGKKFRNWFREKGWNKALIYEELMKFNPTIASKSWVRILRWIYPNFIGLATSGIAGVGAAAFDSLIVEKLLKGWHPNFFLDDKLKEHINSEINIHTKNMEESRIKKRLGRKVGRNEMCPCESGKKFKHCCGK</sequence>
<accession>A0ABQ0ZMW9</accession>
<evidence type="ECO:0000313" key="3">
    <source>
        <dbReference type="Proteomes" id="UP000396862"/>
    </source>
</evidence>
<dbReference type="SUPFAM" id="SSF103642">
    <property type="entry name" value="Sec-C motif"/>
    <property type="match status" value="1"/>
</dbReference>
<organism evidence="2 3">
    <name type="scientific">Prolixibacter denitrificans</name>
    <dbReference type="NCBI Taxonomy" id="1541063"/>
    <lineage>
        <taxon>Bacteria</taxon>
        <taxon>Pseudomonadati</taxon>
        <taxon>Bacteroidota</taxon>
        <taxon>Bacteroidia</taxon>
        <taxon>Marinilabiliales</taxon>
        <taxon>Prolixibacteraceae</taxon>
        <taxon>Prolixibacter</taxon>
    </lineage>
</organism>
<dbReference type="Pfam" id="PF02810">
    <property type="entry name" value="SEC-C"/>
    <property type="match status" value="1"/>
</dbReference>